<dbReference type="KEGG" id="twh:TWT_353"/>
<evidence type="ECO:0000256" key="3">
    <source>
        <dbReference type="ARBA" id="ARBA00007069"/>
    </source>
</evidence>
<reference evidence="12 13" key="1">
    <citation type="journal article" date="2003" name="Genome Res.">
        <title>Tropheryma whipplei twist: a human pathogenic Actinobacteria with a reduced genome.</title>
        <authorList>
            <person name="Raoult D."/>
            <person name="Ogata H."/>
            <person name="Audic S."/>
            <person name="Robert C."/>
            <person name="Suhre K."/>
            <person name="Drancourt M."/>
            <person name="Claverie J.-M."/>
        </authorList>
    </citation>
    <scope>NUCLEOTIDE SEQUENCE [LARGE SCALE GENOMIC DNA]</scope>
    <source>
        <strain evidence="12 13">Twist</strain>
    </source>
</reference>
<dbReference type="GO" id="GO:0035435">
    <property type="term" value="P:phosphate ion transmembrane transport"/>
    <property type="evidence" value="ECO:0007669"/>
    <property type="project" value="InterPro"/>
</dbReference>
<comment type="subcellular location">
    <subcellularLocation>
        <location evidence="2 10">Cell membrane</location>
        <topology evidence="2 10">Multi-pass membrane protein</topology>
    </subcellularLocation>
</comment>
<evidence type="ECO:0000313" key="12">
    <source>
        <dbReference type="EMBL" id="AAO44450.1"/>
    </source>
</evidence>
<evidence type="ECO:0000259" key="11">
    <source>
        <dbReference type="PROSITE" id="PS50928"/>
    </source>
</evidence>
<dbReference type="OrthoDB" id="9775069at2"/>
<dbReference type="InterPro" id="IPR051408">
    <property type="entry name" value="Phosphate_transprt_permease"/>
</dbReference>
<gene>
    <name evidence="12" type="primary">pstA</name>
    <name evidence="12" type="ordered locus">TWT_353</name>
</gene>
<keyword evidence="7 10" id="KW-0812">Transmembrane</keyword>
<feature type="transmembrane region" description="Helical" evidence="10">
    <location>
        <begin position="266"/>
        <end position="287"/>
    </location>
</feature>
<evidence type="ECO:0000256" key="10">
    <source>
        <dbReference type="RuleBase" id="RU363043"/>
    </source>
</evidence>
<feature type="domain" description="ABC transmembrane type-1" evidence="11">
    <location>
        <begin position="73"/>
        <end position="283"/>
    </location>
</feature>
<proteinExistence type="inferred from homology"/>
<dbReference type="Pfam" id="PF00528">
    <property type="entry name" value="BPD_transp_1"/>
    <property type="match status" value="1"/>
</dbReference>
<name>Q83MX1_TROWT</name>
<feature type="transmembrane region" description="Helical" evidence="10">
    <location>
        <begin position="20"/>
        <end position="40"/>
    </location>
</feature>
<dbReference type="HOGENOM" id="CLU_033621_2_0_11"/>
<dbReference type="Gene3D" id="1.10.3720.10">
    <property type="entry name" value="MetI-like"/>
    <property type="match status" value="1"/>
</dbReference>
<dbReference type="PROSITE" id="PS50928">
    <property type="entry name" value="ABC_TM1"/>
    <property type="match status" value="1"/>
</dbReference>
<feature type="transmembrane region" description="Helical" evidence="10">
    <location>
        <begin position="146"/>
        <end position="169"/>
    </location>
</feature>
<evidence type="ECO:0000256" key="2">
    <source>
        <dbReference type="ARBA" id="ARBA00004651"/>
    </source>
</evidence>
<protein>
    <recommendedName>
        <fullName evidence="10">Phosphate transport system permease protein PstA</fullName>
    </recommendedName>
</protein>
<accession>Q83MX1</accession>
<keyword evidence="4" id="KW-0813">Transport</keyword>
<dbReference type="PANTHER" id="PTHR42922">
    <property type="entry name" value="PHOSPHATE TRANSPORT SYSTEM PERMEASE PROTEIN PSTA"/>
    <property type="match status" value="1"/>
</dbReference>
<keyword evidence="5 10" id="KW-1003">Cell membrane</keyword>
<dbReference type="NCBIfam" id="TIGR00974">
    <property type="entry name" value="3a0107s02c"/>
    <property type="match status" value="1"/>
</dbReference>
<evidence type="ECO:0000313" key="13">
    <source>
        <dbReference type="Proteomes" id="UP000002200"/>
    </source>
</evidence>
<evidence type="ECO:0000256" key="5">
    <source>
        <dbReference type="ARBA" id="ARBA00022475"/>
    </source>
</evidence>
<dbReference type="InterPro" id="IPR035906">
    <property type="entry name" value="MetI-like_sf"/>
</dbReference>
<keyword evidence="9 10" id="KW-0472">Membrane</keyword>
<dbReference type="SUPFAM" id="SSF161098">
    <property type="entry name" value="MetI-like"/>
    <property type="match status" value="1"/>
</dbReference>
<evidence type="ECO:0000256" key="1">
    <source>
        <dbReference type="ARBA" id="ARBA00003510"/>
    </source>
</evidence>
<dbReference type="STRING" id="203267.TWT_353"/>
<dbReference type="InterPro" id="IPR000515">
    <property type="entry name" value="MetI-like"/>
</dbReference>
<dbReference type="InterPro" id="IPR005672">
    <property type="entry name" value="Phosphate_PstA"/>
</dbReference>
<dbReference type="GeneID" id="67388194"/>
<keyword evidence="8 10" id="KW-1133">Transmembrane helix</keyword>
<evidence type="ECO:0000256" key="9">
    <source>
        <dbReference type="ARBA" id="ARBA00023136"/>
    </source>
</evidence>
<sequence>MTKLPPRKNMHKRRVRNRVFTCVVYASFVIAILPLLSLFYTTIASGLGRFDIAFFTRTMDGTVNAGGGALHAIMGSFEITILAALIGIPLGLLVAIFLVEYGSGGFLSRTVALGVDVMAGIPSIVVGLFVYAFFSLVLDQPGIRSGFLGAVALSILMLPIVIRSAVEVLRLVPNDLREAAYALGTPKWRTILFIVLPTAFSGIATGSALAIARAVGETAPLLIVAGFTNSLNLNPFVGRMMTLPVYVYTQYSSPGVDVGAFLDRSWSAALVLIAIAVSFYILAQIVSKMIAPKSTNR</sequence>
<dbReference type="RefSeq" id="WP_011096367.1">
    <property type="nucleotide sequence ID" value="NC_004572.3"/>
</dbReference>
<dbReference type="EMBL" id="AE014184">
    <property type="protein sequence ID" value="AAO44450.1"/>
    <property type="molecule type" value="Genomic_DNA"/>
</dbReference>
<dbReference type="eggNOG" id="COG0581">
    <property type="taxonomic scope" value="Bacteria"/>
</dbReference>
<comment type="similarity">
    <text evidence="3 10">Belongs to the binding-protein-dependent transport system permease family. CysTW subfamily.</text>
</comment>
<evidence type="ECO:0000256" key="7">
    <source>
        <dbReference type="ARBA" id="ARBA00022692"/>
    </source>
</evidence>
<dbReference type="AlphaFoldDB" id="Q83MX1"/>
<dbReference type="GO" id="GO:0005886">
    <property type="term" value="C:plasma membrane"/>
    <property type="evidence" value="ECO:0007669"/>
    <property type="project" value="UniProtKB-SubCell"/>
</dbReference>
<dbReference type="GO" id="GO:0005315">
    <property type="term" value="F:phosphate transmembrane transporter activity"/>
    <property type="evidence" value="ECO:0007669"/>
    <property type="project" value="InterPro"/>
</dbReference>
<feature type="transmembrane region" description="Helical" evidence="10">
    <location>
        <begin position="79"/>
        <end position="99"/>
    </location>
</feature>
<keyword evidence="6" id="KW-0592">Phosphate transport</keyword>
<dbReference type="CDD" id="cd06261">
    <property type="entry name" value="TM_PBP2"/>
    <property type="match status" value="1"/>
</dbReference>
<evidence type="ECO:0000256" key="6">
    <source>
        <dbReference type="ARBA" id="ARBA00022592"/>
    </source>
</evidence>
<feature type="transmembrane region" description="Helical" evidence="10">
    <location>
        <begin position="111"/>
        <end position="134"/>
    </location>
</feature>
<comment type="function">
    <text evidence="1">Part of the binding-protein-dependent transport system for phosphate; probably responsible for the translocation of the substrate across the membrane.</text>
</comment>
<organism evidence="12 13">
    <name type="scientific">Tropheryma whipplei (strain Twist)</name>
    <name type="common">Whipple's bacillus</name>
    <dbReference type="NCBI Taxonomy" id="203267"/>
    <lineage>
        <taxon>Bacteria</taxon>
        <taxon>Bacillati</taxon>
        <taxon>Actinomycetota</taxon>
        <taxon>Actinomycetes</taxon>
        <taxon>Micrococcales</taxon>
        <taxon>Tropherymataceae</taxon>
        <taxon>Tropheryma</taxon>
    </lineage>
</organism>
<evidence type="ECO:0000256" key="8">
    <source>
        <dbReference type="ARBA" id="ARBA00022989"/>
    </source>
</evidence>
<keyword evidence="13" id="KW-1185">Reference proteome</keyword>
<dbReference type="PANTHER" id="PTHR42922:SF1">
    <property type="entry name" value="PHOSPHATE TRANSPORT SYSTEM PERMEASE PROTEIN PSTA"/>
    <property type="match status" value="1"/>
</dbReference>
<feature type="transmembrane region" description="Helical" evidence="10">
    <location>
        <begin position="190"/>
        <end position="212"/>
    </location>
</feature>
<dbReference type="Proteomes" id="UP000002200">
    <property type="component" value="Chromosome"/>
</dbReference>
<evidence type="ECO:0000256" key="4">
    <source>
        <dbReference type="ARBA" id="ARBA00022448"/>
    </source>
</evidence>